<feature type="transmembrane region" description="Helical" evidence="1">
    <location>
        <begin position="149"/>
        <end position="165"/>
    </location>
</feature>
<reference evidence="3" key="1">
    <citation type="submission" date="2016-11" db="EMBL/GenBank/DDBJ databases">
        <authorList>
            <person name="Varghese N."/>
            <person name="Submissions S."/>
        </authorList>
    </citation>
    <scope>NUCLEOTIDE SEQUENCE [LARGE SCALE GENOMIC DNA]</scope>
    <source>
        <strain evidence="3">DSM 2635</strain>
    </source>
</reference>
<feature type="transmembrane region" description="Helical" evidence="1">
    <location>
        <begin position="177"/>
        <end position="195"/>
    </location>
</feature>
<feature type="transmembrane region" description="Helical" evidence="1">
    <location>
        <begin position="215"/>
        <end position="243"/>
    </location>
</feature>
<keyword evidence="1" id="KW-0472">Membrane</keyword>
<feature type="transmembrane region" description="Helical" evidence="1">
    <location>
        <begin position="61"/>
        <end position="79"/>
    </location>
</feature>
<sequence>MRGKTHCTIGILAAIQASILFKIPINALNIFVSAIFSILPDLDESSSIVSNFFLKKNISKFIYKILIYAINIIIFFISISINDSFYLSAIITFLSIVIIESKLTHNVLRKIFLSLIFILLAGCLYLIKAQIYLILFILILSIFPWLKHRSFSHSIFSIGLIYFILKQIELLYNISHLSFFGTLGYSSHIFLGDLFTKQGVPLFYPISDKKISLGFLRVGGFLSNLLEILFILILLSLIIYSIIKGI</sequence>
<dbReference type="AlphaFoldDB" id="A0A1M5K6Y3"/>
<dbReference type="EMBL" id="FQWX01000002">
    <property type="protein sequence ID" value="SHG48013.1"/>
    <property type="molecule type" value="Genomic_DNA"/>
</dbReference>
<name>A0A1M5K6Y3_9FIRM</name>
<proteinExistence type="predicted"/>
<dbReference type="RefSeq" id="WP_073123597.1">
    <property type="nucleotide sequence ID" value="NZ_BAABCH010000028.1"/>
</dbReference>
<gene>
    <name evidence="2" type="ORF">SAMN04488530_102137</name>
</gene>
<dbReference type="Pfam" id="PF04307">
    <property type="entry name" value="YdjM"/>
    <property type="match status" value="1"/>
</dbReference>
<keyword evidence="1" id="KW-1133">Transmembrane helix</keyword>
<dbReference type="STRING" id="1121321.SAMN04488530_102137"/>
<feature type="transmembrane region" description="Helical" evidence="1">
    <location>
        <begin position="115"/>
        <end position="143"/>
    </location>
</feature>
<keyword evidence="3" id="KW-1185">Reference proteome</keyword>
<protein>
    <submittedName>
        <fullName evidence="2">Inner membrane protein</fullName>
    </submittedName>
</protein>
<dbReference type="Proteomes" id="UP000243255">
    <property type="component" value="Unassembled WGS sequence"/>
</dbReference>
<evidence type="ECO:0000313" key="3">
    <source>
        <dbReference type="Proteomes" id="UP000243255"/>
    </source>
</evidence>
<evidence type="ECO:0000256" key="1">
    <source>
        <dbReference type="SAM" id="Phobius"/>
    </source>
</evidence>
<dbReference type="InterPro" id="IPR007404">
    <property type="entry name" value="YdjM-like"/>
</dbReference>
<keyword evidence="1" id="KW-0812">Transmembrane</keyword>
<dbReference type="OrthoDB" id="5459053at2"/>
<feature type="transmembrane region" description="Helical" evidence="1">
    <location>
        <begin position="85"/>
        <end position="103"/>
    </location>
</feature>
<organism evidence="2 3">
    <name type="scientific">Asaccharospora irregularis DSM 2635</name>
    <dbReference type="NCBI Taxonomy" id="1121321"/>
    <lineage>
        <taxon>Bacteria</taxon>
        <taxon>Bacillati</taxon>
        <taxon>Bacillota</taxon>
        <taxon>Clostridia</taxon>
        <taxon>Peptostreptococcales</taxon>
        <taxon>Peptostreptococcaceae</taxon>
        <taxon>Asaccharospora</taxon>
    </lineage>
</organism>
<accession>A0A1M5K6Y3</accession>
<evidence type="ECO:0000313" key="2">
    <source>
        <dbReference type="EMBL" id="SHG48013.1"/>
    </source>
</evidence>